<evidence type="ECO:0000313" key="4">
    <source>
        <dbReference type="Proteomes" id="UP000215214"/>
    </source>
</evidence>
<evidence type="ECO:0000256" key="1">
    <source>
        <dbReference type="ARBA" id="ARBA00022737"/>
    </source>
</evidence>
<dbReference type="AlphaFoldDB" id="A0A238UE12"/>
<dbReference type="SUPFAM" id="SSF51126">
    <property type="entry name" value="Pectin lyase-like"/>
    <property type="match status" value="1"/>
</dbReference>
<feature type="domain" description="Right handed beta helix" evidence="2">
    <location>
        <begin position="182"/>
        <end position="343"/>
    </location>
</feature>
<keyword evidence="4" id="KW-1185">Reference proteome</keyword>
<dbReference type="RefSeq" id="WP_095074591.1">
    <property type="nucleotide sequence ID" value="NZ_LT899436.1"/>
</dbReference>
<dbReference type="Pfam" id="PF13229">
    <property type="entry name" value="Beta_helix"/>
    <property type="match status" value="1"/>
</dbReference>
<dbReference type="SMART" id="SM00710">
    <property type="entry name" value="PbH1"/>
    <property type="match status" value="5"/>
</dbReference>
<dbReference type="InterPro" id="IPR011050">
    <property type="entry name" value="Pectin_lyase_fold/virulence"/>
</dbReference>
<proteinExistence type="predicted"/>
<accession>A0A238UE12</accession>
<dbReference type="PROSITE" id="PS51257">
    <property type="entry name" value="PROKAR_LIPOPROTEIN"/>
    <property type="match status" value="1"/>
</dbReference>
<dbReference type="InterPro" id="IPR012334">
    <property type="entry name" value="Pectin_lyas_fold"/>
</dbReference>
<reference evidence="3 4" key="1">
    <citation type="submission" date="2017-07" db="EMBL/GenBank/DDBJ databases">
        <authorList>
            <person name="Sun Z.S."/>
            <person name="Albrecht U."/>
            <person name="Echele G."/>
            <person name="Lee C.C."/>
        </authorList>
    </citation>
    <scope>NUCLEOTIDE SEQUENCE [LARGE SCALE GENOMIC DNA]</scope>
    <source>
        <strain evidence="4">type strain: KCTC 22618</strain>
    </source>
</reference>
<organism evidence="3 4">
    <name type="scientific">Tenacibaculum jejuense</name>
    <dbReference type="NCBI Taxonomy" id="584609"/>
    <lineage>
        <taxon>Bacteria</taxon>
        <taxon>Pseudomonadati</taxon>
        <taxon>Bacteroidota</taxon>
        <taxon>Flavobacteriia</taxon>
        <taxon>Flavobacteriales</taxon>
        <taxon>Flavobacteriaceae</taxon>
        <taxon>Tenacibaculum</taxon>
    </lineage>
</organism>
<name>A0A238UE12_9FLAO</name>
<dbReference type="EMBL" id="LT899436">
    <property type="protein sequence ID" value="SNR17443.1"/>
    <property type="molecule type" value="Genomic_DNA"/>
</dbReference>
<dbReference type="PANTHER" id="PTHR22990:SF15">
    <property type="entry name" value="F-BOX ONLY PROTEIN 10"/>
    <property type="match status" value="1"/>
</dbReference>
<dbReference type="InterPro" id="IPR039448">
    <property type="entry name" value="Beta_helix"/>
</dbReference>
<dbReference type="InterPro" id="IPR006626">
    <property type="entry name" value="PbH1"/>
</dbReference>
<gene>
    <name evidence="3" type="ORF">TJEJU_3810</name>
</gene>
<protein>
    <submittedName>
        <fullName evidence="3">Probable lipoprotein</fullName>
    </submittedName>
</protein>
<dbReference type="PANTHER" id="PTHR22990">
    <property type="entry name" value="F-BOX ONLY PROTEIN"/>
    <property type="match status" value="1"/>
</dbReference>
<evidence type="ECO:0000259" key="2">
    <source>
        <dbReference type="Pfam" id="PF13229"/>
    </source>
</evidence>
<keyword evidence="3" id="KW-0449">Lipoprotein</keyword>
<dbReference type="InterPro" id="IPR051550">
    <property type="entry name" value="SCF-Subunits/Alg-Epimerases"/>
</dbReference>
<dbReference type="KEGG" id="tje:TJEJU_3810"/>
<dbReference type="OrthoDB" id="253409at2"/>
<dbReference type="Proteomes" id="UP000215214">
    <property type="component" value="Chromosome TJEJU"/>
</dbReference>
<sequence length="461" mass="51419">MKKIILTFSIIAIAFSCSKEPSINIQTITELSPSDPNNPNPFNGTMDPISTIPYTDISDNTYVIELERWDIQNNRSNPEKTTDNLQEAIDWAINEGFGTIKLPKGHYLIGKFGNDIYQAGIELKSNVAFLLDKDAIIEMAPNDKWNYCAIAIRNESNVVISGGTILGDRDNHVYTPRSSDGSQVHDEGHLICIEGNSKNVTVQNVTLGKANGDGILLVGSPRNEPQELQNIHIKRNHFTDNRRQGVSIVGGKNILIEDNEIHHTNGTSPQFGVDLEGAGRLNEDITIKKNYFHNNRGGDIVNTDGKNIKIDNNILTQGEDSQYIDGPLVYWKNADMIVTNNSITMRTVSVNNWNGIIMYSNDNPKTNPATTFIENNILNNCGMYMYKGADLVIKNNLMDHGHLAFKEMTNLTLTNNKVTHDNRCWAYRFLQVSGTASGNTLNNEDFDIPLTSSPWDGCWIN</sequence>
<keyword evidence="1" id="KW-0677">Repeat</keyword>
<dbReference type="Gene3D" id="2.160.20.10">
    <property type="entry name" value="Single-stranded right-handed beta-helix, Pectin lyase-like"/>
    <property type="match status" value="1"/>
</dbReference>
<evidence type="ECO:0000313" key="3">
    <source>
        <dbReference type="EMBL" id="SNR17443.1"/>
    </source>
</evidence>